<comment type="caution">
    <text evidence="2">The sequence shown here is derived from an EMBL/GenBank/DDBJ whole genome shotgun (WGS) entry which is preliminary data.</text>
</comment>
<proteinExistence type="predicted"/>
<feature type="region of interest" description="Disordered" evidence="1">
    <location>
        <begin position="382"/>
        <end position="414"/>
    </location>
</feature>
<feature type="compositionally biased region" description="Basic and acidic residues" evidence="1">
    <location>
        <begin position="161"/>
        <end position="177"/>
    </location>
</feature>
<feature type="region of interest" description="Disordered" evidence="1">
    <location>
        <begin position="699"/>
        <end position="729"/>
    </location>
</feature>
<evidence type="ECO:0000313" key="2">
    <source>
        <dbReference type="EMBL" id="CAF1272183.1"/>
    </source>
</evidence>
<evidence type="ECO:0000313" key="4">
    <source>
        <dbReference type="Proteomes" id="UP000663832"/>
    </source>
</evidence>
<evidence type="ECO:0000313" key="5">
    <source>
        <dbReference type="Proteomes" id="UP000663877"/>
    </source>
</evidence>
<feature type="compositionally biased region" description="Polar residues" evidence="1">
    <location>
        <begin position="178"/>
        <end position="191"/>
    </location>
</feature>
<feature type="compositionally biased region" description="Basic and acidic residues" evidence="1">
    <location>
        <begin position="385"/>
        <end position="400"/>
    </location>
</feature>
<dbReference type="SUPFAM" id="SSF101447">
    <property type="entry name" value="Formin homology 2 domain (FH2 domain)"/>
    <property type="match status" value="1"/>
</dbReference>
<name>A0A815BLD8_9BILA</name>
<organism evidence="2 5">
    <name type="scientific">Adineta steineri</name>
    <dbReference type="NCBI Taxonomy" id="433720"/>
    <lineage>
        <taxon>Eukaryota</taxon>
        <taxon>Metazoa</taxon>
        <taxon>Spiralia</taxon>
        <taxon>Gnathifera</taxon>
        <taxon>Rotifera</taxon>
        <taxon>Eurotatoria</taxon>
        <taxon>Bdelloidea</taxon>
        <taxon>Adinetida</taxon>
        <taxon>Adinetidae</taxon>
        <taxon>Adineta</taxon>
    </lineage>
</organism>
<feature type="region of interest" description="Disordered" evidence="1">
    <location>
        <begin position="160"/>
        <end position="270"/>
    </location>
</feature>
<reference evidence="2" key="1">
    <citation type="submission" date="2021-02" db="EMBL/GenBank/DDBJ databases">
        <authorList>
            <person name="Nowell W R."/>
        </authorList>
    </citation>
    <scope>NUCLEOTIDE SEQUENCE</scope>
</reference>
<dbReference type="AlphaFoldDB" id="A0A815BLD8"/>
<evidence type="ECO:0000256" key="1">
    <source>
        <dbReference type="SAM" id="MobiDB-lite"/>
    </source>
</evidence>
<dbReference type="EMBL" id="CAJNOM010000762">
    <property type="protein sequence ID" value="CAF1558013.1"/>
    <property type="molecule type" value="Genomic_DNA"/>
</dbReference>
<sequence length="729" mass="82993">MLYVQDLQQNRRNNIKEYERLRSSADQNFLLCSNQYTEKLSQSSIHTSTPNVNQEGTSTLVLLTRIQSLLSLNNNNNSDLSVLNTISLSMQQAGLLYAIDALPTDTLGVEGQRVRPQADSFWSYYPGDVGIFYKKTSSWKPQNSRITRENKDYMTALAKGITRDDRQQVAYETKDGSSSRWQHPSSNNLSRPATGKSGTIGRPPTSTSDRSRMSSTNFSETTSRPTTAPVTIDKLSRRLHTGKVRTVIAARPPPPAPPPPPPPPPPPSVPFRVPRLIEPSGSSNNSIIHSFADGFKSPIYKSDSNFVHQLCFDKKDNVIDQPSSRETSNHIPTKETTNTREELIENDQHENKTNNLELVTNLDLCQPDFNSENIEMVDDLLGLESPREDVEETDQRTTEQREEEEEEGDEDILQRENDMDEYLFELATDTSLSVYDYKSPFTEEYDQILSNQSQFQTNNGNNDSNLRDLYRDNKIKSERDPNIKAVFEKCIKLARLQANTIKWEQRRRQNLMTYNRLLKNSTLETSTTNIVGNYSSKNNNNNNNNNDMRDINELKRDLRCNECKRVTCLGNCAPGQNYHFYKRIVSSIPNQTFSSRQSSISNGLNNRCKSGYTTYPMNSSRNSTDLTNTYTSVTTLNTNTNANNRIRSSRTTFSMGQKTQRSTVDLRPRSVRNVTRDVKMKYEQSNLSPVVVVPLFEDESRPKQKSTNGLLPGKSFRSQRRDSLTMITQ</sequence>
<feature type="compositionally biased region" description="Polar residues" evidence="1">
    <location>
        <begin position="217"/>
        <end position="229"/>
    </location>
</feature>
<feature type="compositionally biased region" description="Low complexity" evidence="1">
    <location>
        <begin position="202"/>
        <end position="216"/>
    </location>
</feature>
<evidence type="ECO:0000313" key="3">
    <source>
        <dbReference type="EMBL" id="CAF1558013.1"/>
    </source>
</evidence>
<dbReference type="OrthoDB" id="10027339at2759"/>
<feature type="compositionally biased region" description="Pro residues" evidence="1">
    <location>
        <begin position="251"/>
        <end position="269"/>
    </location>
</feature>
<keyword evidence="4" id="KW-1185">Reference proteome</keyword>
<dbReference type="EMBL" id="CAJNOI010000413">
    <property type="protein sequence ID" value="CAF1272183.1"/>
    <property type="molecule type" value="Genomic_DNA"/>
</dbReference>
<feature type="compositionally biased region" description="Acidic residues" evidence="1">
    <location>
        <begin position="401"/>
        <end position="411"/>
    </location>
</feature>
<protein>
    <submittedName>
        <fullName evidence="2">Uncharacterized protein</fullName>
    </submittedName>
</protein>
<dbReference type="Proteomes" id="UP000663832">
    <property type="component" value="Unassembled WGS sequence"/>
</dbReference>
<dbReference type="Proteomes" id="UP000663877">
    <property type="component" value="Unassembled WGS sequence"/>
</dbReference>
<accession>A0A815BLD8</accession>
<gene>
    <name evidence="2" type="ORF">BJG266_LOCUS30726</name>
    <name evidence="3" type="ORF">QVE165_LOCUS47651</name>
</gene>